<dbReference type="PANTHER" id="PTHR42964">
    <property type="entry name" value="ENOYL-COA HYDRATASE"/>
    <property type="match status" value="1"/>
</dbReference>
<dbReference type="Gene3D" id="3.90.226.10">
    <property type="entry name" value="2-enoyl-CoA Hydratase, Chain A, domain 1"/>
    <property type="match status" value="1"/>
</dbReference>
<dbReference type="Pfam" id="PF00378">
    <property type="entry name" value="ECH_1"/>
    <property type="match status" value="1"/>
</dbReference>
<comment type="similarity">
    <text evidence="1">Belongs to the enoyl-CoA hydratase/isomerase family.</text>
</comment>
<accession>A0A7S8ICI8</accession>
<dbReference type="InterPro" id="IPR001753">
    <property type="entry name" value="Enoyl-CoA_hydra/iso"/>
</dbReference>
<dbReference type="GO" id="GO:0016853">
    <property type="term" value="F:isomerase activity"/>
    <property type="evidence" value="ECO:0007669"/>
    <property type="project" value="UniProtKB-KW"/>
</dbReference>
<dbReference type="PANTHER" id="PTHR42964:SF1">
    <property type="entry name" value="POLYKETIDE BIOSYNTHESIS ENOYL-COA HYDRATASE PKSH-RELATED"/>
    <property type="match status" value="1"/>
</dbReference>
<name>A0A7S8ICI8_9CHLR</name>
<proteinExistence type="inferred from homology"/>
<keyword evidence="4" id="KW-1185">Reference proteome</keyword>
<dbReference type="Proteomes" id="UP000594468">
    <property type="component" value="Chromosome"/>
</dbReference>
<dbReference type="InterPro" id="IPR029045">
    <property type="entry name" value="ClpP/crotonase-like_dom_sf"/>
</dbReference>
<dbReference type="Gene3D" id="1.10.12.10">
    <property type="entry name" value="Lyase 2-enoyl-coa Hydratase, Chain A, domain 2"/>
    <property type="match status" value="1"/>
</dbReference>
<dbReference type="KEGG" id="pmet:G4Y79_18165"/>
<reference evidence="3 4" key="1">
    <citation type="submission" date="2020-02" db="EMBL/GenBank/DDBJ databases">
        <authorList>
            <person name="Zheng R.K."/>
            <person name="Sun C.M."/>
        </authorList>
    </citation>
    <scope>NUCLEOTIDE SEQUENCE [LARGE SCALE GENOMIC DNA]</scope>
    <source>
        <strain evidence="4">rifampicinis</strain>
    </source>
</reference>
<sequence>MKNLLDNPQTLLIDIQGYVAYITLHRPQAKNAMNYAMIGELFDVFTALKSRPEIRAVVLSGAEGTFCAGGDIKEMRTSPVPASESACNLDAMLQAVNEAPQIVIAKIEGAALGGGLGLVCVSDVAISSETALFGLPEVRLGIAPSFISPYVLARIGLTRSRELMLTGRRFKGAEALNYGLVHQCCPADELDNAVAAVLADIQQCAPGAIAAIKALIFEVADKPPEVTLAYRADLLNALRAGEEAQEGMQSFSQKRPPKWSLKDES</sequence>
<dbReference type="RefSeq" id="WP_195169672.1">
    <property type="nucleotide sequence ID" value="NZ_CP062983.1"/>
</dbReference>
<gene>
    <name evidence="3" type="ORF">G4Y79_18165</name>
</gene>
<evidence type="ECO:0000256" key="1">
    <source>
        <dbReference type="ARBA" id="ARBA00005254"/>
    </source>
</evidence>
<dbReference type="GO" id="GO:0008300">
    <property type="term" value="P:isoprenoid catabolic process"/>
    <property type="evidence" value="ECO:0007669"/>
    <property type="project" value="TreeGrafter"/>
</dbReference>
<dbReference type="EMBL" id="CP062983">
    <property type="protein sequence ID" value="QPC81600.1"/>
    <property type="molecule type" value="Genomic_DNA"/>
</dbReference>
<protein>
    <submittedName>
        <fullName evidence="3">Enoyl-CoA hydratase/isomerase family protein</fullName>
    </submittedName>
</protein>
<dbReference type="InterPro" id="IPR051683">
    <property type="entry name" value="Enoyl-CoA_Hydratase/Isomerase"/>
</dbReference>
<dbReference type="InterPro" id="IPR014748">
    <property type="entry name" value="Enoyl-CoA_hydra_C"/>
</dbReference>
<organism evidence="3 4">
    <name type="scientific">Phototrophicus methaneseepsis</name>
    <dbReference type="NCBI Taxonomy" id="2710758"/>
    <lineage>
        <taxon>Bacteria</taxon>
        <taxon>Bacillati</taxon>
        <taxon>Chloroflexota</taxon>
        <taxon>Candidatus Thermofontia</taxon>
        <taxon>Phototrophicales</taxon>
        <taxon>Phototrophicaceae</taxon>
        <taxon>Phototrophicus</taxon>
    </lineage>
</organism>
<evidence type="ECO:0000313" key="3">
    <source>
        <dbReference type="EMBL" id="QPC81600.1"/>
    </source>
</evidence>
<dbReference type="CDD" id="cd06558">
    <property type="entry name" value="crotonase-like"/>
    <property type="match status" value="1"/>
</dbReference>
<evidence type="ECO:0000313" key="4">
    <source>
        <dbReference type="Proteomes" id="UP000594468"/>
    </source>
</evidence>
<dbReference type="SUPFAM" id="SSF52096">
    <property type="entry name" value="ClpP/crotonase"/>
    <property type="match status" value="1"/>
</dbReference>
<evidence type="ECO:0000256" key="2">
    <source>
        <dbReference type="SAM" id="MobiDB-lite"/>
    </source>
</evidence>
<keyword evidence="3" id="KW-0413">Isomerase</keyword>
<feature type="region of interest" description="Disordered" evidence="2">
    <location>
        <begin position="244"/>
        <end position="265"/>
    </location>
</feature>
<dbReference type="AlphaFoldDB" id="A0A7S8ICI8"/>